<evidence type="ECO:0000313" key="6">
    <source>
        <dbReference type="Proteomes" id="UP001562065"/>
    </source>
</evidence>
<comment type="pathway">
    <text evidence="1">Lipid metabolism.</text>
</comment>
<dbReference type="SMART" id="SM00563">
    <property type="entry name" value="PlsC"/>
    <property type="match status" value="1"/>
</dbReference>
<dbReference type="RefSeq" id="WP_369455082.1">
    <property type="nucleotide sequence ID" value="NZ_JBGCUO010000001.1"/>
</dbReference>
<dbReference type="PANTHER" id="PTHR10434:SF9">
    <property type="entry name" value="PHOSPHOLIPID_GLYCEROL ACYLTRANSFERASE DOMAIN-CONTAINING PROTEIN"/>
    <property type="match status" value="1"/>
</dbReference>
<dbReference type="SUPFAM" id="SSF69593">
    <property type="entry name" value="Glycerol-3-phosphate (1)-acyltransferase"/>
    <property type="match status" value="1"/>
</dbReference>
<dbReference type="Proteomes" id="UP001562065">
    <property type="component" value="Unassembled WGS sequence"/>
</dbReference>
<sequence length="214" mass="23506">MTEPVIGAQVPRRGNGLTRWLGIWLLKLIGWRIVGQLPNVPKAVVIGAPHTSNYDGIVAAGVILALQVRITLMAKSSLFRGPLGPLVRWLGCIPIRRDSREGVVAQTLAAFDAHPQLFLGLAPEGTRHAATAFRSGFYHIAEQGQLPIVVAVIDYGRKELRFADCFVPSGDQQADFVRIFEHYRHVTPRHPARLSAPLKALSETDINTATRNQP</sequence>
<dbReference type="CDD" id="cd07988">
    <property type="entry name" value="LPLAT_ABO13168-like"/>
    <property type="match status" value="1"/>
</dbReference>
<keyword evidence="3 5" id="KW-0012">Acyltransferase</keyword>
<evidence type="ECO:0000313" key="5">
    <source>
        <dbReference type="EMBL" id="MEY1661833.1"/>
    </source>
</evidence>
<reference evidence="5 6" key="1">
    <citation type="submission" date="2024-07" db="EMBL/GenBank/DDBJ databases">
        <authorList>
            <person name="Ren Q."/>
        </authorList>
    </citation>
    <scope>NUCLEOTIDE SEQUENCE [LARGE SCALE GENOMIC DNA]</scope>
    <source>
        <strain evidence="5 6">REN37</strain>
    </source>
</reference>
<keyword evidence="6" id="KW-1185">Reference proteome</keyword>
<dbReference type="PANTHER" id="PTHR10434">
    <property type="entry name" value="1-ACYL-SN-GLYCEROL-3-PHOSPHATE ACYLTRANSFERASE"/>
    <property type="match status" value="1"/>
</dbReference>
<evidence type="ECO:0000256" key="3">
    <source>
        <dbReference type="ARBA" id="ARBA00023315"/>
    </source>
</evidence>
<comment type="caution">
    <text evidence="5">The sequence shown here is derived from an EMBL/GenBank/DDBJ whole genome shotgun (WGS) entry which is preliminary data.</text>
</comment>
<dbReference type="GO" id="GO:0016746">
    <property type="term" value="F:acyltransferase activity"/>
    <property type="evidence" value="ECO:0007669"/>
    <property type="project" value="UniProtKB-KW"/>
</dbReference>
<feature type="domain" description="Phospholipid/glycerol acyltransferase" evidence="4">
    <location>
        <begin position="44"/>
        <end position="156"/>
    </location>
</feature>
<name>A0ABV4AH46_9GAMM</name>
<evidence type="ECO:0000259" key="4">
    <source>
        <dbReference type="SMART" id="SM00563"/>
    </source>
</evidence>
<protein>
    <submittedName>
        <fullName evidence="5">Lysophospholipid acyltransferase family protein</fullName>
    </submittedName>
</protein>
<keyword evidence="2" id="KW-0808">Transferase</keyword>
<accession>A0ABV4AH46</accession>
<dbReference type="Pfam" id="PF01553">
    <property type="entry name" value="Acyltransferase"/>
    <property type="match status" value="1"/>
</dbReference>
<dbReference type="InterPro" id="IPR002123">
    <property type="entry name" value="Plipid/glycerol_acylTrfase"/>
</dbReference>
<evidence type="ECO:0000256" key="2">
    <source>
        <dbReference type="ARBA" id="ARBA00022679"/>
    </source>
</evidence>
<dbReference type="EMBL" id="JBGCUO010000001">
    <property type="protein sequence ID" value="MEY1661833.1"/>
    <property type="molecule type" value="Genomic_DNA"/>
</dbReference>
<gene>
    <name evidence="5" type="ORF">AB5I84_06685</name>
</gene>
<proteinExistence type="predicted"/>
<organism evidence="5 6">
    <name type="scientific">Isoalcanivorax beigongshangi</name>
    <dbReference type="NCBI Taxonomy" id="3238810"/>
    <lineage>
        <taxon>Bacteria</taxon>
        <taxon>Pseudomonadati</taxon>
        <taxon>Pseudomonadota</taxon>
        <taxon>Gammaproteobacteria</taxon>
        <taxon>Oceanospirillales</taxon>
        <taxon>Alcanivoracaceae</taxon>
        <taxon>Isoalcanivorax</taxon>
    </lineage>
</organism>
<evidence type="ECO:0000256" key="1">
    <source>
        <dbReference type="ARBA" id="ARBA00005189"/>
    </source>
</evidence>